<evidence type="ECO:0000313" key="2">
    <source>
        <dbReference type="EMBL" id="KAF2239124.1"/>
    </source>
</evidence>
<evidence type="ECO:0000313" key="3">
    <source>
        <dbReference type="Proteomes" id="UP000800092"/>
    </source>
</evidence>
<dbReference type="Proteomes" id="UP000800092">
    <property type="component" value="Unassembled WGS sequence"/>
</dbReference>
<sequence length="142" mass="15785">MHDLSNRSLVVGLRALGYTSAQVSSFTGVPTRTATIIFDRACSRGFDPSSRPLKMKDEYIKDAPKSGRPRKDGSNVKKKPDAKPNDYGLSKITDWPEQNPSQITPHEDGINEEAWVDEADEGQEAGPVDEARWEYRGYLSAD</sequence>
<feature type="region of interest" description="Disordered" evidence="1">
    <location>
        <begin position="41"/>
        <end position="130"/>
    </location>
</feature>
<name>A0A6A6HLU2_VIRVR</name>
<feature type="compositionally biased region" description="Basic and acidic residues" evidence="1">
    <location>
        <begin position="54"/>
        <end position="84"/>
    </location>
</feature>
<proteinExistence type="predicted"/>
<dbReference type="OrthoDB" id="4156902at2759"/>
<feature type="compositionally biased region" description="Acidic residues" evidence="1">
    <location>
        <begin position="110"/>
        <end position="123"/>
    </location>
</feature>
<protein>
    <submittedName>
        <fullName evidence="2">Uncharacterized protein</fullName>
    </submittedName>
</protein>
<organism evidence="2 3">
    <name type="scientific">Viridothelium virens</name>
    <name type="common">Speckled blister lichen</name>
    <name type="synonym">Trypethelium virens</name>
    <dbReference type="NCBI Taxonomy" id="1048519"/>
    <lineage>
        <taxon>Eukaryota</taxon>
        <taxon>Fungi</taxon>
        <taxon>Dikarya</taxon>
        <taxon>Ascomycota</taxon>
        <taxon>Pezizomycotina</taxon>
        <taxon>Dothideomycetes</taxon>
        <taxon>Dothideomycetes incertae sedis</taxon>
        <taxon>Trypetheliales</taxon>
        <taxon>Trypetheliaceae</taxon>
        <taxon>Viridothelium</taxon>
    </lineage>
</organism>
<evidence type="ECO:0000256" key="1">
    <source>
        <dbReference type="SAM" id="MobiDB-lite"/>
    </source>
</evidence>
<gene>
    <name evidence="2" type="ORF">EV356DRAFT_528419</name>
</gene>
<dbReference type="AlphaFoldDB" id="A0A6A6HLU2"/>
<dbReference type="EMBL" id="ML991773">
    <property type="protein sequence ID" value="KAF2239124.1"/>
    <property type="molecule type" value="Genomic_DNA"/>
</dbReference>
<keyword evidence="3" id="KW-1185">Reference proteome</keyword>
<reference evidence="2" key="1">
    <citation type="journal article" date="2020" name="Stud. Mycol.">
        <title>101 Dothideomycetes genomes: a test case for predicting lifestyles and emergence of pathogens.</title>
        <authorList>
            <person name="Haridas S."/>
            <person name="Albert R."/>
            <person name="Binder M."/>
            <person name="Bloem J."/>
            <person name="Labutti K."/>
            <person name="Salamov A."/>
            <person name="Andreopoulos B."/>
            <person name="Baker S."/>
            <person name="Barry K."/>
            <person name="Bills G."/>
            <person name="Bluhm B."/>
            <person name="Cannon C."/>
            <person name="Castanera R."/>
            <person name="Culley D."/>
            <person name="Daum C."/>
            <person name="Ezra D."/>
            <person name="Gonzalez J."/>
            <person name="Henrissat B."/>
            <person name="Kuo A."/>
            <person name="Liang C."/>
            <person name="Lipzen A."/>
            <person name="Lutzoni F."/>
            <person name="Magnuson J."/>
            <person name="Mondo S."/>
            <person name="Nolan M."/>
            <person name="Ohm R."/>
            <person name="Pangilinan J."/>
            <person name="Park H.-J."/>
            <person name="Ramirez L."/>
            <person name="Alfaro M."/>
            <person name="Sun H."/>
            <person name="Tritt A."/>
            <person name="Yoshinaga Y."/>
            <person name="Zwiers L.-H."/>
            <person name="Turgeon B."/>
            <person name="Goodwin S."/>
            <person name="Spatafora J."/>
            <person name="Crous P."/>
            <person name="Grigoriev I."/>
        </authorList>
    </citation>
    <scope>NUCLEOTIDE SEQUENCE</scope>
    <source>
        <strain evidence="2">Tuck. ex Michener</strain>
    </source>
</reference>
<accession>A0A6A6HLU2</accession>